<keyword evidence="10 12" id="KW-0472">Membrane</keyword>
<keyword evidence="6 12" id="KW-0812">Transmembrane</keyword>
<dbReference type="Proteomes" id="UP000663671">
    <property type="component" value="Chromosome 6"/>
</dbReference>
<dbReference type="GO" id="GO:0005743">
    <property type="term" value="C:mitochondrial inner membrane"/>
    <property type="evidence" value="ECO:0007669"/>
    <property type="project" value="UniProtKB-SubCell"/>
</dbReference>
<dbReference type="EMBL" id="CP069116">
    <property type="protein sequence ID" value="QSS66869.1"/>
    <property type="molecule type" value="Genomic_DNA"/>
</dbReference>
<feature type="transmembrane region" description="Helical" evidence="12">
    <location>
        <begin position="36"/>
        <end position="60"/>
    </location>
</feature>
<keyword evidence="7" id="KW-0999">Mitochondrion inner membrane</keyword>
<comment type="subcellular location">
    <subcellularLocation>
        <location evidence="2">Mitochondrion inner membrane</location>
        <topology evidence="2">Single-pass membrane protein</topology>
    </subcellularLocation>
</comment>
<sequence length="135" mass="15423">MPVFQAKRFRPSTGSGSTLGERLGAKYRANLSKHPFLLFGLPFIGIMVAGSFVLTPATALRYERHDRKVQQLSQEEAMGLGLKGPDDDDAQVKRNPRRRVLGSEKEEYYKLMAKDLDNWEQKRVRRFKGEPDGRL</sequence>
<protein>
    <recommendedName>
        <fullName evidence="4">Cytochrome c oxidase assembly protein COX16, mitochondrial</fullName>
    </recommendedName>
    <alternativeName>
        <fullName evidence="5">Cytochrome c oxidase assembly protein cox16, mitochondrial</fullName>
    </alternativeName>
</protein>
<evidence type="ECO:0000256" key="8">
    <source>
        <dbReference type="ARBA" id="ARBA00022989"/>
    </source>
</evidence>
<evidence type="ECO:0000256" key="1">
    <source>
        <dbReference type="ARBA" id="ARBA00002490"/>
    </source>
</evidence>
<evidence type="ECO:0000256" key="12">
    <source>
        <dbReference type="SAM" id="Phobius"/>
    </source>
</evidence>
<dbReference type="PANTHER" id="PTHR17130:SF14">
    <property type="entry name" value="CYTOCHROME C OXIDASE ASSEMBLY PROTEIN COX16 HOMOLOG, MITOCHONDRIAL"/>
    <property type="match status" value="1"/>
</dbReference>
<dbReference type="GO" id="GO:0033617">
    <property type="term" value="P:mitochondrial respiratory chain complex IV assembly"/>
    <property type="evidence" value="ECO:0007669"/>
    <property type="project" value="TreeGrafter"/>
</dbReference>
<accession>A0A8A1MM05</accession>
<keyword evidence="8 12" id="KW-1133">Transmembrane helix</keyword>
<dbReference type="PANTHER" id="PTHR17130">
    <property type="entry name" value="MITOCHONDRIAL OUTER MEMBRANE PROTEIN 25"/>
    <property type="match status" value="1"/>
</dbReference>
<keyword evidence="9" id="KW-0496">Mitochondrion</keyword>
<reference evidence="13" key="1">
    <citation type="submission" date="2021-01" db="EMBL/GenBank/DDBJ databases">
        <title>Chromosome-level genome assembly of a human fungal pathogen reveals clustering of transcriptionally co-regulated genes.</title>
        <authorList>
            <person name="Voorhies M."/>
            <person name="Cohen S."/>
            <person name="Shea T.P."/>
            <person name="Petrus S."/>
            <person name="Munoz J.F."/>
            <person name="Poplawski S."/>
            <person name="Goldman W.E."/>
            <person name="Michael T."/>
            <person name="Cuomo C.A."/>
            <person name="Sil A."/>
            <person name="Beyhan S."/>
        </authorList>
    </citation>
    <scope>NUCLEOTIDE SEQUENCE</scope>
    <source>
        <strain evidence="13">WU24</strain>
    </source>
</reference>
<dbReference type="OrthoDB" id="5516033at2759"/>
<evidence type="ECO:0000256" key="4">
    <source>
        <dbReference type="ARBA" id="ARBA00015368"/>
    </source>
</evidence>
<comment type="similarity">
    <text evidence="3">Belongs to the COX16 family.</text>
</comment>
<evidence type="ECO:0000256" key="9">
    <source>
        <dbReference type="ARBA" id="ARBA00023128"/>
    </source>
</evidence>
<dbReference type="InterPro" id="IPR020164">
    <property type="entry name" value="Cyt_c_Oxase_assmbl_COX16"/>
</dbReference>
<proteinExistence type="inferred from homology"/>
<evidence type="ECO:0000256" key="10">
    <source>
        <dbReference type="ARBA" id="ARBA00023136"/>
    </source>
</evidence>
<comment type="function">
    <text evidence="1">Required for the assembly of the mitochondrial respiratory chain complex IV (CIV), also known as cytochrome c oxidase. May participate in merging the COX1 and COX2 assembly lines.</text>
</comment>
<evidence type="ECO:0000256" key="7">
    <source>
        <dbReference type="ARBA" id="ARBA00022792"/>
    </source>
</evidence>
<gene>
    <name evidence="13" type="primary">COX16</name>
    <name evidence="13" type="ORF">I7I51_03081</name>
</gene>
<evidence type="ECO:0000256" key="11">
    <source>
        <dbReference type="SAM" id="MobiDB-lite"/>
    </source>
</evidence>
<dbReference type="AlphaFoldDB" id="A0A8A1MM05"/>
<dbReference type="VEuPathDB" id="FungiDB:I7I51_03081"/>
<evidence type="ECO:0000256" key="6">
    <source>
        <dbReference type="ARBA" id="ARBA00022692"/>
    </source>
</evidence>
<evidence type="ECO:0000256" key="2">
    <source>
        <dbReference type="ARBA" id="ARBA00004434"/>
    </source>
</evidence>
<evidence type="ECO:0000256" key="5">
    <source>
        <dbReference type="ARBA" id="ARBA00019222"/>
    </source>
</evidence>
<organism evidence="13 14">
    <name type="scientific">Ajellomyces capsulatus</name>
    <name type="common">Darling's disease fungus</name>
    <name type="synonym">Histoplasma capsulatum</name>
    <dbReference type="NCBI Taxonomy" id="5037"/>
    <lineage>
        <taxon>Eukaryota</taxon>
        <taxon>Fungi</taxon>
        <taxon>Dikarya</taxon>
        <taxon>Ascomycota</taxon>
        <taxon>Pezizomycotina</taxon>
        <taxon>Eurotiomycetes</taxon>
        <taxon>Eurotiomycetidae</taxon>
        <taxon>Onygenales</taxon>
        <taxon>Ajellomycetaceae</taxon>
        <taxon>Histoplasma</taxon>
    </lineage>
</organism>
<name>A0A8A1MM05_AJECA</name>
<evidence type="ECO:0000313" key="13">
    <source>
        <dbReference type="EMBL" id="QSS66869.1"/>
    </source>
</evidence>
<feature type="region of interest" description="Disordered" evidence="11">
    <location>
        <begin position="77"/>
        <end position="96"/>
    </location>
</feature>
<dbReference type="Pfam" id="PF14138">
    <property type="entry name" value="COX16"/>
    <property type="match status" value="1"/>
</dbReference>
<evidence type="ECO:0000256" key="3">
    <source>
        <dbReference type="ARBA" id="ARBA00008370"/>
    </source>
</evidence>
<evidence type="ECO:0000313" key="14">
    <source>
        <dbReference type="Proteomes" id="UP000663671"/>
    </source>
</evidence>